<keyword evidence="6 13" id="KW-0658">Purine biosynthesis</keyword>
<evidence type="ECO:0000256" key="9">
    <source>
        <dbReference type="ARBA" id="ARBA00025012"/>
    </source>
</evidence>
<evidence type="ECO:0000256" key="11">
    <source>
        <dbReference type="ARBA" id="ARBA00049115"/>
    </source>
</evidence>
<evidence type="ECO:0000256" key="1">
    <source>
        <dbReference type="ARBA" id="ARBA00004706"/>
    </source>
</evidence>
<comment type="catalytic activity">
    <reaction evidence="8">
        <text>(2S)-2-[5-amino-1-(5-phospho-beta-D-ribosyl)imidazole-4-carboxamido]succinate = 5-amino-1-(5-phospho-beta-D-ribosyl)imidazole-4-carboxamide + fumarate</text>
        <dbReference type="Rhea" id="RHEA:23920"/>
        <dbReference type="ChEBI" id="CHEBI:29806"/>
        <dbReference type="ChEBI" id="CHEBI:58443"/>
        <dbReference type="ChEBI" id="CHEBI:58475"/>
        <dbReference type="EC" id="4.3.2.2"/>
    </reaction>
    <physiologicalReaction direction="left-to-right" evidence="8">
        <dbReference type="Rhea" id="RHEA:23921"/>
    </physiologicalReaction>
</comment>
<evidence type="ECO:0000256" key="6">
    <source>
        <dbReference type="ARBA" id="ARBA00022755"/>
    </source>
</evidence>
<evidence type="ECO:0000313" key="16">
    <source>
        <dbReference type="EMBL" id="QJD97881.1"/>
    </source>
</evidence>
<dbReference type="Pfam" id="PF08328">
    <property type="entry name" value="ASL_C"/>
    <property type="match status" value="1"/>
</dbReference>
<protein>
    <recommendedName>
        <fullName evidence="5 12">Adenylosuccinate lyase</fullName>
        <shortName evidence="13">ASL</shortName>
        <ecNumber evidence="4 12">4.3.2.2</ecNumber>
    </recommendedName>
    <alternativeName>
        <fullName evidence="10 13">Adenylosuccinase</fullName>
    </alternativeName>
</protein>
<comment type="pathway">
    <text evidence="2 13">Purine metabolism; AMP biosynthesis via de novo pathway; AMP from IMP: step 2/2.</text>
</comment>
<feature type="domain" description="Adenylosuccinate lyase PurB C-terminal" evidence="15">
    <location>
        <begin position="330"/>
        <end position="445"/>
    </location>
</feature>
<dbReference type="PROSITE" id="PS00163">
    <property type="entry name" value="FUMARATE_LYASES"/>
    <property type="match status" value="1"/>
</dbReference>
<dbReference type="Gene3D" id="1.10.275.10">
    <property type="entry name" value="Fumarase/aspartase (N-terminal domain)"/>
    <property type="match status" value="1"/>
</dbReference>
<dbReference type="Gene3D" id="1.20.200.10">
    <property type="entry name" value="Fumarase/aspartase (Central domain)"/>
    <property type="match status" value="1"/>
</dbReference>
<feature type="domain" description="Fumarate lyase N-terminal" evidence="14">
    <location>
        <begin position="14"/>
        <end position="311"/>
    </location>
</feature>
<keyword evidence="7 13" id="KW-0456">Lyase</keyword>
<dbReference type="EC" id="4.3.2.2" evidence="4 12"/>
<dbReference type="Gene3D" id="1.10.40.30">
    <property type="entry name" value="Fumarase/aspartase (C-terminal domain)"/>
    <property type="match status" value="1"/>
</dbReference>
<dbReference type="PANTHER" id="PTHR43411">
    <property type="entry name" value="ADENYLOSUCCINATE LYASE"/>
    <property type="match status" value="1"/>
</dbReference>
<evidence type="ECO:0000259" key="15">
    <source>
        <dbReference type="Pfam" id="PF08328"/>
    </source>
</evidence>
<name>A0A7L5E4B7_9SPHI</name>
<dbReference type="EMBL" id="CP051682">
    <property type="protein sequence ID" value="QJD97881.1"/>
    <property type="molecule type" value="Genomic_DNA"/>
</dbReference>
<dbReference type="InterPro" id="IPR004769">
    <property type="entry name" value="Pur_lyase"/>
</dbReference>
<evidence type="ECO:0000256" key="13">
    <source>
        <dbReference type="RuleBase" id="RU361172"/>
    </source>
</evidence>
<dbReference type="SUPFAM" id="SSF48557">
    <property type="entry name" value="L-aspartase-like"/>
    <property type="match status" value="1"/>
</dbReference>
<keyword evidence="17" id="KW-1185">Reference proteome</keyword>
<dbReference type="UniPathway" id="UPA00075">
    <property type="reaction ID" value="UER00336"/>
</dbReference>
<evidence type="ECO:0000256" key="5">
    <source>
        <dbReference type="ARBA" id="ARBA00017058"/>
    </source>
</evidence>
<evidence type="ECO:0000256" key="10">
    <source>
        <dbReference type="ARBA" id="ARBA00030717"/>
    </source>
</evidence>
<dbReference type="InterPro" id="IPR013539">
    <property type="entry name" value="PurB_C"/>
</dbReference>
<evidence type="ECO:0000256" key="8">
    <source>
        <dbReference type="ARBA" id="ARBA00024477"/>
    </source>
</evidence>
<dbReference type="Proteomes" id="UP000503278">
    <property type="component" value="Chromosome"/>
</dbReference>
<gene>
    <name evidence="16" type="primary">purB</name>
    <name evidence="16" type="ORF">HH214_19360</name>
</gene>
<comment type="function">
    <text evidence="9">Catalyzes two reactions in de novo purine nucleotide biosynthesis. Catalyzes the breakdown of 5-aminoimidazole- (N-succinylocarboxamide) ribotide (SAICAR or 2-[5-amino-1-(5-phospho-beta-D-ribosyl)imidazole-4-carboxamido]succinate) to 5-aminoimidazole-4-carboxamide ribotide (AICAR or 5-amino-1-(5-phospho-beta-D-ribosyl)imidazole-4-carboxamide) and fumarate, and of adenylosuccinate (ADS or N(6)-(1,2-dicarboxyethyl)-AMP) to adenosine monophosphate (AMP) and fumarate.</text>
</comment>
<proteinExistence type="inferred from homology"/>
<comment type="pathway">
    <text evidence="1 13">Purine metabolism; IMP biosynthesis via de novo pathway; 5-amino-1-(5-phospho-D-ribosyl)imidazole-4-carboxamide from 5-amino-1-(5-phospho-D-ribosyl)imidazole-4-carboxylate: step 2/2.</text>
</comment>
<dbReference type="InterPro" id="IPR020557">
    <property type="entry name" value="Fumarate_lyase_CS"/>
</dbReference>
<dbReference type="NCBIfam" id="TIGR00928">
    <property type="entry name" value="purB"/>
    <property type="match status" value="1"/>
</dbReference>
<dbReference type="KEGG" id="mrob:HH214_19360"/>
<dbReference type="CDD" id="cd01598">
    <property type="entry name" value="PurB"/>
    <property type="match status" value="1"/>
</dbReference>
<dbReference type="AlphaFoldDB" id="A0A7L5E4B7"/>
<dbReference type="GO" id="GO:0004018">
    <property type="term" value="F:N6-(1,2-dicarboxyethyl)AMP AMP-lyase (fumarate-forming) activity"/>
    <property type="evidence" value="ECO:0007669"/>
    <property type="project" value="UniProtKB-UniRule"/>
</dbReference>
<comment type="similarity">
    <text evidence="3 13">Belongs to the lyase 1 family. Adenylosuccinate lyase subfamily.</text>
</comment>
<dbReference type="RefSeq" id="WP_169610450.1">
    <property type="nucleotide sequence ID" value="NZ_CP051682.1"/>
</dbReference>
<organism evidence="16 17">
    <name type="scientific">Mucilaginibacter robiniae</name>
    <dbReference type="NCBI Taxonomy" id="2728022"/>
    <lineage>
        <taxon>Bacteria</taxon>
        <taxon>Pseudomonadati</taxon>
        <taxon>Bacteroidota</taxon>
        <taxon>Sphingobacteriia</taxon>
        <taxon>Sphingobacteriales</taxon>
        <taxon>Sphingobacteriaceae</taxon>
        <taxon>Mucilaginibacter</taxon>
    </lineage>
</organism>
<dbReference type="InterPro" id="IPR047136">
    <property type="entry name" value="PurB_bact"/>
</dbReference>
<evidence type="ECO:0000259" key="14">
    <source>
        <dbReference type="Pfam" id="PF00206"/>
    </source>
</evidence>
<dbReference type="GO" id="GO:0006189">
    <property type="term" value="P:'de novo' IMP biosynthetic process"/>
    <property type="evidence" value="ECO:0007669"/>
    <property type="project" value="UniProtKB-UniPathway"/>
</dbReference>
<dbReference type="NCBIfam" id="NF006764">
    <property type="entry name" value="PRK09285.1"/>
    <property type="match status" value="1"/>
</dbReference>
<dbReference type="InterPro" id="IPR024083">
    <property type="entry name" value="Fumarase/histidase_N"/>
</dbReference>
<dbReference type="InterPro" id="IPR008948">
    <property type="entry name" value="L-Aspartase-like"/>
</dbReference>
<comment type="catalytic activity">
    <reaction evidence="11">
        <text>N(6)-(1,2-dicarboxyethyl)-AMP = fumarate + AMP</text>
        <dbReference type="Rhea" id="RHEA:16853"/>
        <dbReference type="ChEBI" id="CHEBI:29806"/>
        <dbReference type="ChEBI" id="CHEBI:57567"/>
        <dbReference type="ChEBI" id="CHEBI:456215"/>
        <dbReference type="EC" id="4.3.2.2"/>
    </reaction>
    <physiologicalReaction direction="left-to-right" evidence="11">
        <dbReference type="Rhea" id="RHEA:16854"/>
    </physiologicalReaction>
</comment>
<evidence type="ECO:0000256" key="2">
    <source>
        <dbReference type="ARBA" id="ARBA00004734"/>
    </source>
</evidence>
<dbReference type="UniPathway" id="UPA00074">
    <property type="reaction ID" value="UER00132"/>
</dbReference>
<evidence type="ECO:0000313" key="17">
    <source>
        <dbReference type="Proteomes" id="UP000503278"/>
    </source>
</evidence>
<dbReference type="GO" id="GO:0044208">
    <property type="term" value="P:'de novo' AMP biosynthetic process"/>
    <property type="evidence" value="ECO:0007669"/>
    <property type="project" value="UniProtKB-UniPathway"/>
</dbReference>
<dbReference type="InterPro" id="IPR000362">
    <property type="entry name" value="Fumarate_lyase_fam"/>
</dbReference>
<evidence type="ECO:0000256" key="12">
    <source>
        <dbReference type="NCBIfam" id="TIGR00928"/>
    </source>
</evidence>
<evidence type="ECO:0000256" key="4">
    <source>
        <dbReference type="ARBA" id="ARBA00012339"/>
    </source>
</evidence>
<accession>A0A7L5E4B7</accession>
<dbReference type="PANTHER" id="PTHR43411:SF1">
    <property type="entry name" value="ADENYLOSUCCINATE LYASE"/>
    <property type="match status" value="1"/>
</dbReference>
<dbReference type="Pfam" id="PF00206">
    <property type="entry name" value="Lyase_1"/>
    <property type="match status" value="1"/>
</dbReference>
<evidence type="ECO:0000256" key="7">
    <source>
        <dbReference type="ARBA" id="ARBA00023239"/>
    </source>
</evidence>
<dbReference type="PRINTS" id="PR00149">
    <property type="entry name" value="FUMRATELYASE"/>
</dbReference>
<dbReference type="InterPro" id="IPR022761">
    <property type="entry name" value="Fumarate_lyase_N"/>
</dbReference>
<evidence type="ECO:0000256" key="3">
    <source>
        <dbReference type="ARBA" id="ARBA00008273"/>
    </source>
</evidence>
<sequence length="447" mass="50884">MTLTSLSAISPVDGRYHNTTAALAGYFSEFALIKYRVFVEVEYFIALCKHPLPQLKDFNPTLFSQLRDIYQNFSEQDAESIKTIEKTTNHDVKAVEYFIKQKFDALNLQAYKEFIHFGLTSQDINNTAIPYSFKLALQEVYYPAIQELVNNLKNYAGEWQQIPLLAHTHGQPASPTRLGKEIEVFIERLENQLSLLQTVPHSAKFGGATGNFNAHHVAYPDINWQAFGNHFVNEILGLKRSQRTTQIEHYDNFAAQCDALKRINNIIMDLDRDMWTYISMNYFKQKIKAGEVGSSAMPHKVNPIDFENSEGNVGIANALFEHLAAKLPVSRLQRDLTDSTVLRNIGVPFAHTLIAIKSTLRGLNKLLLNESVIQHDLESNWAVVAEAIQTILRREDYPNPYEALKELTRTNQQINAESIATFVDTLQVSEDVKQQLRQITPFNYTGI</sequence>
<reference evidence="16 17" key="1">
    <citation type="submission" date="2020-04" db="EMBL/GenBank/DDBJ databases">
        <title>Genome sequencing of novel species.</title>
        <authorList>
            <person name="Heo J."/>
            <person name="Kim S.-J."/>
            <person name="Kim J.-S."/>
            <person name="Hong S.-B."/>
            <person name="Kwon S.-W."/>
        </authorList>
    </citation>
    <scope>NUCLEOTIDE SEQUENCE [LARGE SCALE GENOMIC DNA]</scope>
    <source>
        <strain evidence="16 17">F39-2</strain>
    </source>
</reference>